<dbReference type="VEuPathDB" id="FungiDB:TRIVIDRAFT_119026"/>
<dbReference type="Pfam" id="PF00106">
    <property type="entry name" value="adh_short"/>
    <property type="match status" value="1"/>
</dbReference>
<dbReference type="SUPFAM" id="SSF51735">
    <property type="entry name" value="NAD(P)-binding Rossmann-fold domains"/>
    <property type="match status" value="1"/>
</dbReference>
<keyword evidence="2" id="KW-0521">NADP</keyword>
<dbReference type="Gene3D" id="3.40.50.720">
    <property type="entry name" value="NAD(P)-binding Rossmann-like Domain"/>
    <property type="match status" value="1"/>
</dbReference>
<evidence type="ECO:0000256" key="2">
    <source>
        <dbReference type="ARBA" id="ARBA00022857"/>
    </source>
</evidence>
<comment type="similarity">
    <text evidence="1">Belongs to the short-chain dehydrogenases/reductases (SDR) family.</text>
</comment>
<dbReference type="InParanoid" id="G9MJT4"/>
<keyword evidence="3" id="KW-0560">Oxidoreductase</keyword>
<dbReference type="HOGENOM" id="CLU_010194_44_4_1"/>
<dbReference type="GeneID" id="25787115"/>
<evidence type="ECO:0000256" key="3">
    <source>
        <dbReference type="ARBA" id="ARBA00023002"/>
    </source>
</evidence>
<dbReference type="RefSeq" id="XP_013959945.1">
    <property type="nucleotide sequence ID" value="XM_014104470.1"/>
</dbReference>
<dbReference type="EMBL" id="ABDF02000003">
    <property type="protein sequence ID" value="EHK25745.1"/>
    <property type="molecule type" value="Genomic_DNA"/>
</dbReference>
<protein>
    <recommendedName>
        <fullName evidence="6">NAD(P)-binding protein</fullName>
    </recommendedName>
</protein>
<dbReference type="OrthoDB" id="542013at2759"/>
<dbReference type="AlphaFoldDB" id="G9MJT4"/>
<evidence type="ECO:0000256" key="1">
    <source>
        <dbReference type="ARBA" id="ARBA00006484"/>
    </source>
</evidence>
<dbReference type="STRING" id="413071.G9MJT4"/>
<dbReference type="Proteomes" id="UP000007115">
    <property type="component" value="Unassembled WGS sequence"/>
</dbReference>
<dbReference type="InterPro" id="IPR002347">
    <property type="entry name" value="SDR_fam"/>
</dbReference>
<dbReference type="OMA" id="VGDETHG"/>
<dbReference type="PANTHER" id="PTHR24320">
    <property type="entry name" value="RETINOL DEHYDROGENASE"/>
    <property type="match status" value="1"/>
</dbReference>
<dbReference type="eggNOG" id="KOG1208">
    <property type="taxonomic scope" value="Eukaryota"/>
</dbReference>
<organism evidence="4 5">
    <name type="scientific">Hypocrea virens (strain Gv29-8 / FGSC 10586)</name>
    <name type="common">Gliocladium virens</name>
    <name type="synonym">Trichoderma virens</name>
    <dbReference type="NCBI Taxonomy" id="413071"/>
    <lineage>
        <taxon>Eukaryota</taxon>
        <taxon>Fungi</taxon>
        <taxon>Dikarya</taxon>
        <taxon>Ascomycota</taxon>
        <taxon>Pezizomycotina</taxon>
        <taxon>Sordariomycetes</taxon>
        <taxon>Hypocreomycetidae</taxon>
        <taxon>Hypocreales</taxon>
        <taxon>Hypocreaceae</taxon>
        <taxon>Trichoderma</taxon>
    </lineage>
</organism>
<accession>G9MJT4</accession>
<dbReference type="PANTHER" id="PTHR24320:SF252">
    <property type="entry name" value="DEHYDROGENASE_REDUCTASE FAMILY PROTEIN, PUTATIVE (AFU_ORTHOLOGUE AFUA_3G08550)-RELATED"/>
    <property type="match status" value="1"/>
</dbReference>
<reference evidence="4 5" key="1">
    <citation type="journal article" date="2011" name="Genome Biol.">
        <title>Comparative genome sequence analysis underscores mycoparasitism as the ancestral life style of Trichoderma.</title>
        <authorList>
            <person name="Kubicek C.P."/>
            <person name="Herrera-Estrella A."/>
            <person name="Seidl-Seiboth V."/>
            <person name="Martinez D.A."/>
            <person name="Druzhinina I.S."/>
            <person name="Thon M."/>
            <person name="Zeilinger S."/>
            <person name="Casas-Flores S."/>
            <person name="Horwitz B.A."/>
            <person name="Mukherjee P.K."/>
            <person name="Mukherjee M."/>
            <person name="Kredics L."/>
            <person name="Alcaraz L.D."/>
            <person name="Aerts A."/>
            <person name="Antal Z."/>
            <person name="Atanasova L."/>
            <person name="Cervantes-Badillo M.G."/>
            <person name="Challacombe J."/>
            <person name="Chertkov O."/>
            <person name="McCluskey K."/>
            <person name="Coulpier F."/>
            <person name="Deshpande N."/>
            <person name="von Doehren H."/>
            <person name="Ebbole D.J."/>
            <person name="Esquivel-Naranjo E.U."/>
            <person name="Fekete E."/>
            <person name="Flipphi M."/>
            <person name="Glaser F."/>
            <person name="Gomez-Rodriguez E.Y."/>
            <person name="Gruber S."/>
            <person name="Han C."/>
            <person name="Henrissat B."/>
            <person name="Hermosa R."/>
            <person name="Hernandez-Onate M."/>
            <person name="Karaffa L."/>
            <person name="Kosti I."/>
            <person name="Le Crom S."/>
            <person name="Lindquist E."/>
            <person name="Lucas S."/>
            <person name="Luebeck M."/>
            <person name="Luebeck P.S."/>
            <person name="Margeot A."/>
            <person name="Metz B."/>
            <person name="Misra M."/>
            <person name="Nevalainen H."/>
            <person name="Omann M."/>
            <person name="Packer N."/>
            <person name="Perrone G."/>
            <person name="Uresti-Rivera E.E."/>
            <person name="Salamov A."/>
            <person name="Schmoll M."/>
            <person name="Seiboth B."/>
            <person name="Shapiro H."/>
            <person name="Sukno S."/>
            <person name="Tamayo-Ramos J.A."/>
            <person name="Tisch D."/>
            <person name="Wiest A."/>
            <person name="Wilkinson H.H."/>
            <person name="Zhang M."/>
            <person name="Coutinho P.M."/>
            <person name="Kenerley C.M."/>
            <person name="Monte E."/>
            <person name="Baker S.E."/>
            <person name="Grigoriev I.V."/>
        </authorList>
    </citation>
    <scope>NUCLEOTIDE SEQUENCE [LARGE SCALE GENOMIC DNA]</scope>
    <source>
        <strain evidence="5">Gv29-8 / FGSC 10586</strain>
    </source>
</reference>
<feature type="non-terminal residue" evidence="4">
    <location>
        <position position="1"/>
    </location>
</feature>
<gene>
    <name evidence="4" type="ORF">TRIVIDRAFT_119026</name>
</gene>
<evidence type="ECO:0000313" key="4">
    <source>
        <dbReference type="EMBL" id="EHK25745.1"/>
    </source>
</evidence>
<comment type="caution">
    <text evidence="4">The sequence shown here is derived from an EMBL/GenBank/DDBJ whole genome shotgun (WGS) entry which is preliminary data.</text>
</comment>
<dbReference type="FunCoup" id="G9MJT4">
    <property type="interactions" value="24"/>
</dbReference>
<dbReference type="GO" id="GO:0016491">
    <property type="term" value="F:oxidoreductase activity"/>
    <property type="evidence" value="ECO:0007669"/>
    <property type="project" value="UniProtKB-KW"/>
</dbReference>
<name>G9MJT4_HYPVG</name>
<feature type="non-terminal residue" evidence="4">
    <location>
        <position position="305"/>
    </location>
</feature>
<evidence type="ECO:0000313" key="5">
    <source>
        <dbReference type="Proteomes" id="UP000007115"/>
    </source>
</evidence>
<dbReference type="InterPro" id="IPR036291">
    <property type="entry name" value="NAD(P)-bd_dom_sf"/>
</dbReference>
<keyword evidence="5" id="KW-1185">Reference proteome</keyword>
<proteinExistence type="inferred from homology"/>
<evidence type="ECO:0008006" key="6">
    <source>
        <dbReference type="Google" id="ProtNLM"/>
    </source>
</evidence>
<sequence>LLNAVDFSGKTILVTGTTNGLGEAVSKHIIVRKVDRLIMGVRNVPRGEALKVKLLSDSAVAAANPNAKIDVFELEMEDYKSVGAFATKIQETTPTLDVAILNAAVGGVEYNIAKPTGHERMLQVDVLSTAYLAIKLIPLLEKTSDVKGAPSRLIMVGSWTQFSTSIAEKKLTHNVIKHLDDKANFDPRRYPDTQLLNGLVVDELGQRLNKSKVIVVEPTPPWTLTNFGINYPEGPARDAARKLMNDIGLPVDESALTYLVAIIANDDVHGQFLDDNMISPRSPYSLSLDGQALQKELWKELVEEF</sequence>